<dbReference type="PROSITE" id="PS50931">
    <property type="entry name" value="HTH_LYSR"/>
    <property type="match status" value="1"/>
</dbReference>
<reference evidence="7" key="1">
    <citation type="submission" date="2016-10" db="EMBL/GenBank/DDBJ databases">
        <authorList>
            <person name="Varghese N."/>
            <person name="Submissions S."/>
        </authorList>
    </citation>
    <scope>NUCLEOTIDE SEQUENCE [LARGE SCALE GENOMIC DNA]</scope>
    <source>
        <strain evidence="7">DSM 26879</strain>
    </source>
</reference>
<dbReference type="InterPro" id="IPR005119">
    <property type="entry name" value="LysR_subst-bd"/>
</dbReference>
<dbReference type="InterPro" id="IPR036390">
    <property type="entry name" value="WH_DNA-bd_sf"/>
</dbReference>
<keyword evidence="2" id="KW-0805">Transcription regulation</keyword>
<dbReference type="PANTHER" id="PTHR30537:SF30">
    <property type="entry name" value="TRANSCRIPTIONAL REGULATOR-RELATED"/>
    <property type="match status" value="1"/>
</dbReference>
<dbReference type="STRING" id="390270.SAMN04488005_0748"/>
<evidence type="ECO:0000259" key="5">
    <source>
        <dbReference type="PROSITE" id="PS50931"/>
    </source>
</evidence>
<evidence type="ECO:0000256" key="4">
    <source>
        <dbReference type="ARBA" id="ARBA00023163"/>
    </source>
</evidence>
<dbReference type="GO" id="GO:0003700">
    <property type="term" value="F:DNA-binding transcription factor activity"/>
    <property type="evidence" value="ECO:0007669"/>
    <property type="project" value="InterPro"/>
</dbReference>
<dbReference type="AlphaFoldDB" id="A0A1I6FYL0"/>
<dbReference type="InterPro" id="IPR058163">
    <property type="entry name" value="LysR-type_TF_proteobact-type"/>
</dbReference>
<evidence type="ECO:0000256" key="1">
    <source>
        <dbReference type="ARBA" id="ARBA00009437"/>
    </source>
</evidence>
<dbReference type="FunFam" id="1.10.10.10:FF:000001">
    <property type="entry name" value="LysR family transcriptional regulator"/>
    <property type="match status" value="1"/>
</dbReference>
<dbReference type="PANTHER" id="PTHR30537">
    <property type="entry name" value="HTH-TYPE TRANSCRIPTIONAL REGULATOR"/>
    <property type="match status" value="1"/>
</dbReference>
<comment type="similarity">
    <text evidence="1">Belongs to the LysR transcriptional regulatory family.</text>
</comment>
<gene>
    <name evidence="6" type="ORF">SAMN04488005_0748</name>
</gene>
<feature type="domain" description="HTH lysR-type" evidence="5">
    <location>
        <begin position="1"/>
        <end position="60"/>
    </location>
</feature>
<evidence type="ECO:0000313" key="6">
    <source>
        <dbReference type="EMBL" id="SFR35028.1"/>
    </source>
</evidence>
<dbReference type="InterPro" id="IPR036388">
    <property type="entry name" value="WH-like_DNA-bd_sf"/>
</dbReference>
<evidence type="ECO:0000256" key="3">
    <source>
        <dbReference type="ARBA" id="ARBA00023125"/>
    </source>
</evidence>
<protein>
    <submittedName>
        <fullName evidence="6">DNA-binding transcriptional regulator, LysR family</fullName>
    </submittedName>
</protein>
<dbReference type="GO" id="GO:0043565">
    <property type="term" value="F:sequence-specific DNA binding"/>
    <property type="evidence" value="ECO:0007669"/>
    <property type="project" value="TreeGrafter"/>
</dbReference>
<proteinExistence type="inferred from homology"/>
<dbReference type="SUPFAM" id="SSF46785">
    <property type="entry name" value="Winged helix' DNA-binding domain"/>
    <property type="match status" value="1"/>
</dbReference>
<organism evidence="6 7">
    <name type="scientific">Yoonia tamlensis</name>
    <dbReference type="NCBI Taxonomy" id="390270"/>
    <lineage>
        <taxon>Bacteria</taxon>
        <taxon>Pseudomonadati</taxon>
        <taxon>Pseudomonadota</taxon>
        <taxon>Alphaproteobacteria</taxon>
        <taxon>Rhodobacterales</taxon>
        <taxon>Paracoccaceae</taxon>
        <taxon>Yoonia</taxon>
    </lineage>
</organism>
<evidence type="ECO:0000256" key="2">
    <source>
        <dbReference type="ARBA" id="ARBA00023015"/>
    </source>
</evidence>
<evidence type="ECO:0000313" key="7">
    <source>
        <dbReference type="Proteomes" id="UP000199478"/>
    </source>
</evidence>
<dbReference type="InterPro" id="IPR000847">
    <property type="entry name" value="LysR_HTH_N"/>
</dbReference>
<accession>A0A1I6FYL0</accession>
<dbReference type="GO" id="GO:0006351">
    <property type="term" value="P:DNA-templated transcription"/>
    <property type="evidence" value="ECO:0007669"/>
    <property type="project" value="TreeGrafter"/>
</dbReference>
<sequence length="297" mass="32643">MIEDYRSLAVFVAIADTGSLSAAGRRLKLSTSVISHHLSRLEERQGVTLFFRSTRSMSLTPEGQIALDPARRMVAAGEEALDAIHAGNEEPVGALHVAMPAFGEHSKLHQALWGFAKLHRMVAISLQCSDVPTDLVKDGFDLAIRLGTLRSSSLKSRRIADFERLLVASPDYLSAHTPIAVPYDLEAHDFISVTQIPSMMTMERNDQSVSITPANIRIEVNTVNAAKAAVLAGLGIWHLPRSVIEQEISQGRLVRVLPDWTLPTLGIYAVWPDIGPQKALTRRLIDHLVAHRSDLML</sequence>
<keyword evidence="3 6" id="KW-0238">DNA-binding</keyword>
<dbReference type="CDD" id="cd08422">
    <property type="entry name" value="PBP2_CrgA_like"/>
    <property type="match status" value="1"/>
</dbReference>
<dbReference type="OrthoDB" id="9813056at2"/>
<dbReference type="EMBL" id="FOYP01000001">
    <property type="protein sequence ID" value="SFR35028.1"/>
    <property type="molecule type" value="Genomic_DNA"/>
</dbReference>
<dbReference type="Gene3D" id="3.40.190.290">
    <property type="match status" value="1"/>
</dbReference>
<name>A0A1I6FYL0_9RHOB</name>
<dbReference type="SUPFAM" id="SSF53850">
    <property type="entry name" value="Periplasmic binding protein-like II"/>
    <property type="match status" value="1"/>
</dbReference>
<keyword evidence="7" id="KW-1185">Reference proteome</keyword>
<dbReference type="Gene3D" id="1.10.10.10">
    <property type="entry name" value="Winged helix-like DNA-binding domain superfamily/Winged helix DNA-binding domain"/>
    <property type="match status" value="1"/>
</dbReference>
<dbReference type="RefSeq" id="WP_090196598.1">
    <property type="nucleotide sequence ID" value="NZ_FOYP01000001.1"/>
</dbReference>
<dbReference type="Pfam" id="PF03466">
    <property type="entry name" value="LysR_substrate"/>
    <property type="match status" value="1"/>
</dbReference>
<dbReference type="Pfam" id="PF00126">
    <property type="entry name" value="HTH_1"/>
    <property type="match status" value="1"/>
</dbReference>
<dbReference type="Proteomes" id="UP000199478">
    <property type="component" value="Unassembled WGS sequence"/>
</dbReference>
<keyword evidence="4" id="KW-0804">Transcription</keyword>